<evidence type="ECO:0000313" key="1">
    <source>
        <dbReference type="EMBL" id="OCL08171.1"/>
    </source>
</evidence>
<organism evidence="1 2">
    <name type="scientific">Glonium stellatum</name>
    <dbReference type="NCBI Taxonomy" id="574774"/>
    <lineage>
        <taxon>Eukaryota</taxon>
        <taxon>Fungi</taxon>
        <taxon>Dikarya</taxon>
        <taxon>Ascomycota</taxon>
        <taxon>Pezizomycotina</taxon>
        <taxon>Dothideomycetes</taxon>
        <taxon>Pleosporomycetidae</taxon>
        <taxon>Gloniales</taxon>
        <taxon>Gloniaceae</taxon>
        <taxon>Glonium</taxon>
    </lineage>
</organism>
<dbReference type="PANTHER" id="PTHR10622:SF10">
    <property type="entry name" value="HET DOMAIN-CONTAINING PROTEIN"/>
    <property type="match status" value="1"/>
</dbReference>
<sequence>IDTCCIDQKSSSELSESINSMFSWYRDAELCIAYLYATECLDLDQARQRDMRSRPFRLSGWFRRGWTLQELIAPRDVLFYQAQWKILGLRSTLASLLTEITHIPLSILTGCDLGHLSSYSIATRFSWAVSRSAARPEDRVYSLIGLFGVNIPTLYGEGESAAFYRLRIMIFQTFLDHTILSWHYQRGN</sequence>
<evidence type="ECO:0000313" key="2">
    <source>
        <dbReference type="Proteomes" id="UP000250140"/>
    </source>
</evidence>
<dbReference type="OrthoDB" id="20872at2759"/>
<dbReference type="PANTHER" id="PTHR10622">
    <property type="entry name" value="HET DOMAIN-CONTAINING PROTEIN"/>
    <property type="match status" value="1"/>
</dbReference>
<keyword evidence="2" id="KW-1185">Reference proteome</keyword>
<dbReference type="EMBL" id="KV749702">
    <property type="protein sequence ID" value="OCL08171.1"/>
    <property type="molecule type" value="Genomic_DNA"/>
</dbReference>
<accession>A0A8E2F116</accession>
<proteinExistence type="predicted"/>
<evidence type="ECO:0008006" key="3">
    <source>
        <dbReference type="Google" id="ProtNLM"/>
    </source>
</evidence>
<feature type="non-terminal residue" evidence="1">
    <location>
        <position position="1"/>
    </location>
</feature>
<protein>
    <recommendedName>
        <fullName evidence="3">HET-domain-containing protein</fullName>
    </recommendedName>
</protein>
<name>A0A8E2F116_9PEZI</name>
<gene>
    <name evidence="1" type="ORF">AOQ84DRAFT_293680</name>
</gene>
<dbReference type="AlphaFoldDB" id="A0A8E2F116"/>
<reference evidence="1 2" key="1">
    <citation type="journal article" date="2016" name="Nat. Commun.">
        <title>Ectomycorrhizal ecology is imprinted in the genome of the dominant symbiotic fungus Cenococcum geophilum.</title>
        <authorList>
            <consortium name="DOE Joint Genome Institute"/>
            <person name="Peter M."/>
            <person name="Kohler A."/>
            <person name="Ohm R.A."/>
            <person name="Kuo A."/>
            <person name="Krutzmann J."/>
            <person name="Morin E."/>
            <person name="Arend M."/>
            <person name="Barry K.W."/>
            <person name="Binder M."/>
            <person name="Choi C."/>
            <person name="Clum A."/>
            <person name="Copeland A."/>
            <person name="Grisel N."/>
            <person name="Haridas S."/>
            <person name="Kipfer T."/>
            <person name="LaButti K."/>
            <person name="Lindquist E."/>
            <person name="Lipzen A."/>
            <person name="Maire R."/>
            <person name="Meier B."/>
            <person name="Mihaltcheva S."/>
            <person name="Molinier V."/>
            <person name="Murat C."/>
            <person name="Poggeler S."/>
            <person name="Quandt C.A."/>
            <person name="Sperisen C."/>
            <person name="Tritt A."/>
            <person name="Tisserant E."/>
            <person name="Crous P.W."/>
            <person name="Henrissat B."/>
            <person name="Nehls U."/>
            <person name="Egli S."/>
            <person name="Spatafora J.W."/>
            <person name="Grigoriev I.V."/>
            <person name="Martin F.M."/>
        </authorList>
    </citation>
    <scope>NUCLEOTIDE SEQUENCE [LARGE SCALE GENOMIC DNA]</scope>
    <source>
        <strain evidence="1 2">CBS 207.34</strain>
    </source>
</reference>
<dbReference type="Proteomes" id="UP000250140">
    <property type="component" value="Unassembled WGS sequence"/>
</dbReference>